<dbReference type="EMBL" id="GL442815">
    <property type="protein sequence ID" value="EFN62968.1"/>
    <property type="molecule type" value="Genomic_DNA"/>
</dbReference>
<dbReference type="PROSITE" id="PS00031">
    <property type="entry name" value="NUCLEAR_REC_DBD_1"/>
    <property type="match status" value="1"/>
</dbReference>
<comment type="subcellular location">
    <subcellularLocation>
        <location evidence="1">Nucleus</location>
    </subcellularLocation>
</comment>
<evidence type="ECO:0000256" key="8">
    <source>
        <dbReference type="ARBA" id="ARBA00023170"/>
    </source>
</evidence>
<feature type="compositionally biased region" description="Basic and acidic residues" evidence="10">
    <location>
        <begin position="1"/>
        <end position="11"/>
    </location>
</feature>
<dbReference type="GO" id="GO:0008270">
    <property type="term" value="F:zinc ion binding"/>
    <property type="evidence" value="ECO:0007669"/>
    <property type="project" value="UniProtKB-KW"/>
</dbReference>
<gene>
    <name evidence="12" type="ORF">EAG_02949</name>
</gene>
<dbReference type="GO" id="GO:0043565">
    <property type="term" value="F:sequence-specific DNA binding"/>
    <property type="evidence" value="ECO:0007669"/>
    <property type="project" value="InterPro"/>
</dbReference>
<keyword evidence="13" id="KW-1185">Reference proteome</keyword>
<evidence type="ECO:0000259" key="11">
    <source>
        <dbReference type="PROSITE" id="PS51030"/>
    </source>
</evidence>
<feature type="region of interest" description="Disordered" evidence="10">
    <location>
        <begin position="185"/>
        <end position="226"/>
    </location>
</feature>
<feature type="compositionally biased region" description="Polar residues" evidence="10">
    <location>
        <begin position="12"/>
        <end position="25"/>
    </location>
</feature>
<evidence type="ECO:0000256" key="7">
    <source>
        <dbReference type="ARBA" id="ARBA00023163"/>
    </source>
</evidence>
<sequence length="226" mass="24312">MTRYVEARSHPVTENASGLRATSSTPRRDHELGCTAFTGDVRLLSSCGGDGHRLLDILCDVCGDRSSGKHYGIYSCDGCSGFFKRSIHSNREYICKAQGAKKGRCPIDKTHRNQCRACRLAKCFEANMNKDEVSELDLLRIRVTRDGLAIHGSMFLAIDGDITATEARFLGRLAGVGSCAEVERGSGEVEREKADGKGLSAGRERGEGGDTRPLGRDEGAQGVGGV</sequence>
<proteinExistence type="predicted"/>
<keyword evidence="4" id="KW-0862">Zinc</keyword>
<evidence type="ECO:0000256" key="6">
    <source>
        <dbReference type="ARBA" id="ARBA00023125"/>
    </source>
</evidence>
<dbReference type="SMART" id="SM00399">
    <property type="entry name" value="ZnF_C4"/>
    <property type="match status" value="1"/>
</dbReference>
<dbReference type="GO" id="GO:0005634">
    <property type="term" value="C:nucleus"/>
    <property type="evidence" value="ECO:0007669"/>
    <property type="project" value="UniProtKB-SubCell"/>
</dbReference>
<keyword evidence="2" id="KW-0479">Metal-binding</keyword>
<dbReference type="Gene3D" id="3.30.50.10">
    <property type="entry name" value="Erythroid Transcription Factor GATA-1, subunit A"/>
    <property type="match status" value="1"/>
</dbReference>
<keyword evidence="9" id="KW-0539">Nucleus</keyword>
<evidence type="ECO:0000313" key="13">
    <source>
        <dbReference type="Proteomes" id="UP000000311"/>
    </source>
</evidence>
<dbReference type="InParanoid" id="E2AUB1"/>
<evidence type="ECO:0000256" key="9">
    <source>
        <dbReference type="ARBA" id="ARBA00023242"/>
    </source>
</evidence>
<keyword evidence="6" id="KW-0238">DNA-binding</keyword>
<reference evidence="12 13" key="1">
    <citation type="journal article" date="2010" name="Science">
        <title>Genomic comparison of the ants Camponotus floridanus and Harpegnathos saltator.</title>
        <authorList>
            <person name="Bonasio R."/>
            <person name="Zhang G."/>
            <person name="Ye C."/>
            <person name="Mutti N.S."/>
            <person name="Fang X."/>
            <person name="Qin N."/>
            <person name="Donahue G."/>
            <person name="Yang P."/>
            <person name="Li Q."/>
            <person name="Li C."/>
            <person name="Zhang P."/>
            <person name="Huang Z."/>
            <person name="Berger S.L."/>
            <person name="Reinberg D."/>
            <person name="Wang J."/>
            <person name="Liebig J."/>
        </authorList>
    </citation>
    <scope>NUCLEOTIDE SEQUENCE [LARGE SCALE GENOMIC DNA]</scope>
    <source>
        <strain evidence="13">C129</strain>
    </source>
</reference>
<feature type="region of interest" description="Disordered" evidence="10">
    <location>
        <begin position="1"/>
        <end position="27"/>
    </location>
</feature>
<keyword evidence="3" id="KW-0863">Zinc-finger</keyword>
<organism evidence="13">
    <name type="scientific">Camponotus floridanus</name>
    <name type="common">Florida carpenter ant</name>
    <dbReference type="NCBI Taxonomy" id="104421"/>
    <lineage>
        <taxon>Eukaryota</taxon>
        <taxon>Metazoa</taxon>
        <taxon>Ecdysozoa</taxon>
        <taxon>Arthropoda</taxon>
        <taxon>Hexapoda</taxon>
        <taxon>Insecta</taxon>
        <taxon>Pterygota</taxon>
        <taxon>Neoptera</taxon>
        <taxon>Endopterygota</taxon>
        <taxon>Hymenoptera</taxon>
        <taxon>Apocrita</taxon>
        <taxon>Aculeata</taxon>
        <taxon>Formicoidea</taxon>
        <taxon>Formicidae</taxon>
        <taxon>Formicinae</taxon>
        <taxon>Camponotus</taxon>
    </lineage>
</organism>
<evidence type="ECO:0000256" key="10">
    <source>
        <dbReference type="SAM" id="MobiDB-lite"/>
    </source>
</evidence>
<evidence type="ECO:0000256" key="3">
    <source>
        <dbReference type="ARBA" id="ARBA00022771"/>
    </source>
</evidence>
<dbReference type="SUPFAM" id="SSF57716">
    <property type="entry name" value="Glucocorticoid receptor-like (DNA-binding domain)"/>
    <property type="match status" value="1"/>
</dbReference>
<evidence type="ECO:0000256" key="2">
    <source>
        <dbReference type="ARBA" id="ARBA00022723"/>
    </source>
</evidence>
<dbReference type="InterPro" id="IPR013088">
    <property type="entry name" value="Znf_NHR/GATA"/>
</dbReference>
<evidence type="ECO:0000256" key="5">
    <source>
        <dbReference type="ARBA" id="ARBA00023015"/>
    </source>
</evidence>
<keyword evidence="8 12" id="KW-0675">Receptor</keyword>
<dbReference type="AlphaFoldDB" id="E2AUB1"/>
<keyword evidence="7" id="KW-0804">Transcription</keyword>
<protein>
    <submittedName>
        <fullName evidence="12">Nuclear receptor subfamily 2 group E member 1</fullName>
    </submittedName>
</protein>
<evidence type="ECO:0000256" key="4">
    <source>
        <dbReference type="ARBA" id="ARBA00022833"/>
    </source>
</evidence>
<dbReference type="PROSITE" id="PS51030">
    <property type="entry name" value="NUCLEAR_REC_DBD_2"/>
    <property type="match status" value="1"/>
</dbReference>
<keyword evidence="5" id="KW-0805">Transcription regulation</keyword>
<dbReference type="OrthoDB" id="5873264at2759"/>
<dbReference type="Proteomes" id="UP000000311">
    <property type="component" value="Unassembled WGS sequence"/>
</dbReference>
<dbReference type="PRINTS" id="PR00047">
    <property type="entry name" value="STROIDFINGER"/>
</dbReference>
<feature type="domain" description="Nuclear receptor" evidence="11">
    <location>
        <begin position="56"/>
        <end position="135"/>
    </location>
</feature>
<dbReference type="InterPro" id="IPR050274">
    <property type="entry name" value="Nuclear_hormone_rcpt_NR2"/>
</dbReference>
<name>E2AUB1_CAMFO</name>
<dbReference type="PANTHER" id="PTHR24083">
    <property type="entry name" value="NUCLEAR HORMONE RECEPTOR"/>
    <property type="match status" value="1"/>
</dbReference>
<evidence type="ECO:0000256" key="1">
    <source>
        <dbReference type="ARBA" id="ARBA00004123"/>
    </source>
</evidence>
<dbReference type="InterPro" id="IPR001628">
    <property type="entry name" value="Znf_hrmn_rcpt"/>
</dbReference>
<dbReference type="Pfam" id="PF00105">
    <property type="entry name" value="zf-C4"/>
    <property type="match status" value="1"/>
</dbReference>
<dbReference type="GO" id="GO:0003700">
    <property type="term" value="F:DNA-binding transcription factor activity"/>
    <property type="evidence" value="ECO:0007669"/>
    <property type="project" value="InterPro"/>
</dbReference>
<feature type="compositionally biased region" description="Basic and acidic residues" evidence="10">
    <location>
        <begin position="185"/>
        <end position="219"/>
    </location>
</feature>
<accession>E2AUB1</accession>
<evidence type="ECO:0000313" key="12">
    <source>
        <dbReference type="EMBL" id="EFN62968.1"/>
    </source>
</evidence>
<dbReference type="STRING" id="104421.E2AUB1"/>